<name>A0ABR2DTM3_9ROSI</name>
<protein>
    <recommendedName>
        <fullName evidence="7">TF-B3 domain-containing protein</fullName>
    </recommendedName>
</protein>
<dbReference type="Pfam" id="PF02362">
    <property type="entry name" value="B3"/>
    <property type="match status" value="1"/>
</dbReference>
<gene>
    <name evidence="8" type="ORF">V6N12_026502</name>
</gene>
<evidence type="ECO:0000313" key="9">
    <source>
        <dbReference type="Proteomes" id="UP001472677"/>
    </source>
</evidence>
<dbReference type="PROSITE" id="PS50863">
    <property type="entry name" value="B3"/>
    <property type="match status" value="1"/>
</dbReference>
<dbReference type="SUPFAM" id="SSF101936">
    <property type="entry name" value="DNA-binding pseudobarrel domain"/>
    <property type="match status" value="1"/>
</dbReference>
<keyword evidence="9" id="KW-1185">Reference proteome</keyword>
<evidence type="ECO:0000256" key="4">
    <source>
        <dbReference type="ARBA" id="ARBA00023163"/>
    </source>
</evidence>
<comment type="subcellular location">
    <subcellularLocation>
        <location evidence="1">Nucleus</location>
    </subcellularLocation>
</comment>
<evidence type="ECO:0000259" key="7">
    <source>
        <dbReference type="PROSITE" id="PS50863"/>
    </source>
</evidence>
<evidence type="ECO:0000256" key="6">
    <source>
        <dbReference type="SAM" id="MobiDB-lite"/>
    </source>
</evidence>
<comment type="caution">
    <text evidence="8">The sequence shown here is derived from an EMBL/GenBank/DDBJ whole genome shotgun (WGS) entry which is preliminary data.</text>
</comment>
<dbReference type="InterPro" id="IPR015300">
    <property type="entry name" value="DNA-bd_pseudobarrel_sf"/>
</dbReference>
<keyword evidence="2" id="KW-0805">Transcription regulation</keyword>
<dbReference type="CDD" id="cd10017">
    <property type="entry name" value="B3_DNA"/>
    <property type="match status" value="1"/>
</dbReference>
<evidence type="ECO:0000313" key="8">
    <source>
        <dbReference type="EMBL" id="KAK8545673.1"/>
    </source>
</evidence>
<reference evidence="8 9" key="1">
    <citation type="journal article" date="2024" name="G3 (Bethesda)">
        <title>Genome assembly of Hibiscus sabdariffa L. provides insights into metabolisms of medicinal natural products.</title>
        <authorList>
            <person name="Kim T."/>
        </authorList>
    </citation>
    <scope>NUCLEOTIDE SEQUENCE [LARGE SCALE GENOMIC DNA]</scope>
    <source>
        <strain evidence="8">TK-2024</strain>
        <tissue evidence="8">Old leaves</tissue>
    </source>
</reference>
<evidence type="ECO:0000256" key="5">
    <source>
        <dbReference type="ARBA" id="ARBA00023242"/>
    </source>
</evidence>
<sequence>MALLSKKVQRDDSQQLTVTEKMSREPFPYAEGNGLRVKDEQGYEWTFEYKVKSRNKRILSGSHWVQFFGYNNVQVDDTVAIHHMEGSGPQALFMIEVIRKP</sequence>
<evidence type="ECO:0000256" key="1">
    <source>
        <dbReference type="ARBA" id="ARBA00004123"/>
    </source>
</evidence>
<dbReference type="Gene3D" id="2.40.330.10">
    <property type="entry name" value="DNA-binding pseudobarrel domain"/>
    <property type="match status" value="1"/>
</dbReference>
<dbReference type="InterPro" id="IPR003340">
    <property type="entry name" value="B3_DNA-bd"/>
</dbReference>
<keyword evidence="5" id="KW-0539">Nucleus</keyword>
<dbReference type="Proteomes" id="UP001472677">
    <property type="component" value="Unassembled WGS sequence"/>
</dbReference>
<organism evidence="8 9">
    <name type="scientific">Hibiscus sabdariffa</name>
    <name type="common">roselle</name>
    <dbReference type="NCBI Taxonomy" id="183260"/>
    <lineage>
        <taxon>Eukaryota</taxon>
        <taxon>Viridiplantae</taxon>
        <taxon>Streptophyta</taxon>
        <taxon>Embryophyta</taxon>
        <taxon>Tracheophyta</taxon>
        <taxon>Spermatophyta</taxon>
        <taxon>Magnoliopsida</taxon>
        <taxon>eudicotyledons</taxon>
        <taxon>Gunneridae</taxon>
        <taxon>Pentapetalae</taxon>
        <taxon>rosids</taxon>
        <taxon>malvids</taxon>
        <taxon>Malvales</taxon>
        <taxon>Malvaceae</taxon>
        <taxon>Malvoideae</taxon>
        <taxon>Hibiscus</taxon>
    </lineage>
</organism>
<accession>A0ABR2DTM3</accession>
<evidence type="ECO:0000256" key="3">
    <source>
        <dbReference type="ARBA" id="ARBA00023125"/>
    </source>
</evidence>
<keyword evidence="4" id="KW-0804">Transcription</keyword>
<keyword evidence="3" id="KW-0238">DNA-binding</keyword>
<dbReference type="EMBL" id="JBBPBM010000023">
    <property type="protein sequence ID" value="KAK8545673.1"/>
    <property type="molecule type" value="Genomic_DNA"/>
</dbReference>
<feature type="region of interest" description="Disordered" evidence="6">
    <location>
        <begin position="1"/>
        <end position="30"/>
    </location>
</feature>
<evidence type="ECO:0000256" key="2">
    <source>
        <dbReference type="ARBA" id="ARBA00023015"/>
    </source>
</evidence>
<feature type="domain" description="TF-B3" evidence="7">
    <location>
        <begin position="1"/>
        <end position="101"/>
    </location>
</feature>
<proteinExistence type="predicted"/>